<dbReference type="GeneID" id="81469483"/>
<reference evidence="2 3" key="1">
    <citation type="submission" date="2020-08" db="EMBL/GenBank/DDBJ databases">
        <title>Streptomycin Non-resistant strain, P. mexicana.</title>
        <authorList>
            <person name="Ganesh-Kumar S."/>
            <person name="Zhe T."/>
            <person name="Yu Z."/>
            <person name="Min Y."/>
        </authorList>
    </citation>
    <scope>NUCLEOTIDE SEQUENCE [LARGE SCALE GENOMIC DNA]</scope>
    <source>
        <strain evidence="2 3">GTZY2</strain>
    </source>
</reference>
<feature type="chain" id="PRO_5028916948" description="UrcA family protein" evidence="1">
    <location>
        <begin position="29"/>
        <end position="147"/>
    </location>
</feature>
<name>A0A7G9TD43_PSEMX</name>
<evidence type="ECO:0000313" key="3">
    <source>
        <dbReference type="Proteomes" id="UP000515838"/>
    </source>
</evidence>
<evidence type="ECO:0000313" key="2">
    <source>
        <dbReference type="EMBL" id="QNN78018.1"/>
    </source>
</evidence>
<sequence>MASARRIPRTLVRLALPVLSLTSAAAGAQADAPLRTLPAQVQADVAAIAEHLSSVQEAAPALDCDKAVENARWGVDTMLEVSGKNLRSGYLSQAAYDAATPALEALLAVLTVQDCHAATGARRDFYQCMSSDYNHVYACGKAHPFEP</sequence>
<feature type="signal peptide" evidence="1">
    <location>
        <begin position="1"/>
        <end position="28"/>
    </location>
</feature>
<dbReference type="RefSeq" id="WP_187573489.1">
    <property type="nucleotide sequence ID" value="NZ_CP060731.1"/>
</dbReference>
<evidence type="ECO:0008006" key="4">
    <source>
        <dbReference type="Google" id="ProtNLM"/>
    </source>
</evidence>
<evidence type="ECO:0000256" key="1">
    <source>
        <dbReference type="SAM" id="SignalP"/>
    </source>
</evidence>
<keyword evidence="1" id="KW-0732">Signal</keyword>
<gene>
    <name evidence="2" type="ORF">IAE60_00810</name>
</gene>
<dbReference type="Proteomes" id="UP000515838">
    <property type="component" value="Chromosome"/>
</dbReference>
<organism evidence="2 3">
    <name type="scientific">Pseudoxanthomonas mexicana</name>
    <dbReference type="NCBI Taxonomy" id="128785"/>
    <lineage>
        <taxon>Bacteria</taxon>
        <taxon>Pseudomonadati</taxon>
        <taxon>Pseudomonadota</taxon>
        <taxon>Gammaproteobacteria</taxon>
        <taxon>Lysobacterales</taxon>
        <taxon>Lysobacteraceae</taxon>
        <taxon>Pseudoxanthomonas</taxon>
    </lineage>
</organism>
<dbReference type="EMBL" id="CP060731">
    <property type="protein sequence ID" value="QNN78018.1"/>
    <property type="molecule type" value="Genomic_DNA"/>
</dbReference>
<dbReference type="AlphaFoldDB" id="A0A7G9TD43"/>
<protein>
    <recommendedName>
        <fullName evidence="4">UrcA family protein</fullName>
    </recommendedName>
</protein>
<proteinExistence type="predicted"/>
<accession>A0A7G9TD43</accession>